<evidence type="ECO:0000313" key="4">
    <source>
        <dbReference type="Proteomes" id="UP000005413"/>
    </source>
</evidence>
<gene>
    <name evidence="3" type="ORF">SS7213T_00169</name>
</gene>
<protein>
    <submittedName>
        <fullName evidence="3">Uncharacterized protein</fullName>
    </submittedName>
</protein>
<sequence>MKITKTVGSLVLSAFLLTSVSPLASAEEQIQTQNSNVQQPQDNKTNQQTNENKKDVQTYVGGTYLTKKAIKGILNNKGKLVGVVKTVTGNQKAANGCFKNFDAIDAELRPLLKLSEVLANSVADAVYRGLVEAGVEKGLAGQVKVAVKEGINLLV</sequence>
<accession>G5JF42</accession>
<keyword evidence="2" id="KW-0732">Signal</keyword>
<feature type="signal peptide" evidence="2">
    <location>
        <begin position="1"/>
        <end position="26"/>
    </location>
</feature>
<name>G5JF42_9STAP</name>
<comment type="caution">
    <text evidence="3">The sequence shown here is derived from an EMBL/GenBank/DDBJ whole genome shotgun (WGS) entry which is preliminary data.</text>
</comment>
<evidence type="ECO:0000256" key="2">
    <source>
        <dbReference type="SAM" id="SignalP"/>
    </source>
</evidence>
<keyword evidence="4" id="KW-1185">Reference proteome</keyword>
<feature type="compositionally biased region" description="Low complexity" evidence="1">
    <location>
        <begin position="41"/>
        <end position="50"/>
    </location>
</feature>
<feature type="chain" id="PRO_5003479158" evidence="2">
    <location>
        <begin position="27"/>
        <end position="155"/>
    </location>
</feature>
<evidence type="ECO:0000256" key="1">
    <source>
        <dbReference type="SAM" id="MobiDB-lite"/>
    </source>
</evidence>
<dbReference type="EMBL" id="AEUN01000008">
    <property type="protein sequence ID" value="EHJ09194.1"/>
    <property type="molecule type" value="Genomic_DNA"/>
</dbReference>
<dbReference type="Proteomes" id="UP000005413">
    <property type="component" value="Unassembled WGS sequence"/>
</dbReference>
<feature type="region of interest" description="Disordered" evidence="1">
    <location>
        <begin position="29"/>
        <end position="53"/>
    </location>
</feature>
<dbReference type="RefSeq" id="WP_002461558.1">
    <property type="nucleotide sequence ID" value="NZ_AEUN01000008.1"/>
</dbReference>
<organism evidence="3 4">
    <name type="scientific">Staphylococcus simiae CCM 7213 = CCUG 51256</name>
    <dbReference type="NCBI Taxonomy" id="911238"/>
    <lineage>
        <taxon>Bacteria</taxon>
        <taxon>Bacillati</taxon>
        <taxon>Bacillota</taxon>
        <taxon>Bacilli</taxon>
        <taxon>Bacillales</taxon>
        <taxon>Staphylococcaceae</taxon>
        <taxon>Staphylococcus</taxon>
    </lineage>
</organism>
<dbReference type="PATRIC" id="fig|911238.3.peg.31"/>
<feature type="compositionally biased region" description="Polar residues" evidence="1">
    <location>
        <begin position="29"/>
        <end position="40"/>
    </location>
</feature>
<dbReference type="AlphaFoldDB" id="G5JF42"/>
<reference evidence="3 4" key="1">
    <citation type="journal article" date="2012" name="BMC Genomics">
        <title>Comparative genomic analysis of the genus Staphylococcus including Staphylococcus aureus and its newly described sister species Staphylococcus simiae.</title>
        <authorList>
            <person name="Suzuki H."/>
            <person name="Lefebure T."/>
            <person name="Pavinski Bitar P."/>
            <person name="Stanhope M.J."/>
        </authorList>
    </citation>
    <scope>NUCLEOTIDE SEQUENCE [LARGE SCALE GENOMIC DNA]</scope>
    <source>
        <strain evidence="3 4">CCM 7213</strain>
    </source>
</reference>
<proteinExistence type="predicted"/>
<evidence type="ECO:0000313" key="3">
    <source>
        <dbReference type="EMBL" id="EHJ09194.1"/>
    </source>
</evidence>